<dbReference type="CDD" id="cd02440">
    <property type="entry name" value="AdoMet_MTases"/>
    <property type="match status" value="1"/>
</dbReference>
<comment type="caution">
    <text evidence="2">The sequence shown here is derived from an EMBL/GenBank/DDBJ whole genome shotgun (WGS) entry which is preliminary data.</text>
</comment>
<dbReference type="Proteomes" id="UP000320184">
    <property type="component" value="Unassembled WGS sequence"/>
</dbReference>
<sequence length="274" mass="30047">MQPIAKLSRSDRETIKVHQQPAWASGDLGRVELMLQIVGELLCQAVDLRWCDKVLDVAAGNGRSFLAAARRFAETTSTDCAPELDRGLRAAGAEGLTVLTPVTNAENLRFGDGDFDVALSAFGVMFAPNQRCAAVELLRVVKPGGRIGLANWTPDGFFGQLFRVTGTFVPPAASNASPAAWGTETRLVELFGPRASEFHMTRKKYVFHYLSAEHWIGLFRRYYGPVHQAFAALDAPGQKALHAALLELLEKFHRGGRDGLIVPAEYLEVVIWRA</sequence>
<feature type="domain" description="Methyltransferase type 11" evidence="1">
    <location>
        <begin position="55"/>
        <end position="147"/>
    </location>
</feature>
<dbReference type="SUPFAM" id="SSF53335">
    <property type="entry name" value="S-adenosyl-L-methionine-dependent methyltransferases"/>
    <property type="match status" value="1"/>
</dbReference>
<dbReference type="InterPro" id="IPR029063">
    <property type="entry name" value="SAM-dependent_MTases_sf"/>
</dbReference>
<dbReference type="Gene3D" id="3.40.50.150">
    <property type="entry name" value="Vaccinia Virus protein VP39"/>
    <property type="match status" value="1"/>
</dbReference>
<dbReference type="GO" id="GO:0032259">
    <property type="term" value="P:methylation"/>
    <property type="evidence" value="ECO:0007669"/>
    <property type="project" value="UniProtKB-KW"/>
</dbReference>
<protein>
    <submittedName>
        <fullName evidence="2">Class I SAM-dependent methyltransferase</fullName>
    </submittedName>
</protein>
<keyword evidence="2" id="KW-0489">Methyltransferase</keyword>
<dbReference type="AlphaFoldDB" id="A0A538SHU8"/>
<organism evidence="2 3">
    <name type="scientific">Eiseniibacteriota bacterium</name>
    <dbReference type="NCBI Taxonomy" id="2212470"/>
    <lineage>
        <taxon>Bacteria</taxon>
        <taxon>Candidatus Eiseniibacteriota</taxon>
    </lineage>
</organism>
<evidence type="ECO:0000259" key="1">
    <source>
        <dbReference type="Pfam" id="PF08241"/>
    </source>
</evidence>
<dbReference type="Pfam" id="PF08241">
    <property type="entry name" value="Methyltransf_11"/>
    <property type="match status" value="1"/>
</dbReference>
<proteinExistence type="predicted"/>
<dbReference type="GO" id="GO:0008757">
    <property type="term" value="F:S-adenosylmethionine-dependent methyltransferase activity"/>
    <property type="evidence" value="ECO:0007669"/>
    <property type="project" value="InterPro"/>
</dbReference>
<evidence type="ECO:0000313" key="3">
    <source>
        <dbReference type="Proteomes" id="UP000320184"/>
    </source>
</evidence>
<name>A0A538SHU8_UNCEI</name>
<evidence type="ECO:0000313" key="2">
    <source>
        <dbReference type="EMBL" id="TMQ50945.1"/>
    </source>
</evidence>
<gene>
    <name evidence="2" type="ORF">E6K73_06920</name>
</gene>
<dbReference type="InterPro" id="IPR013216">
    <property type="entry name" value="Methyltransf_11"/>
</dbReference>
<accession>A0A538SHU8</accession>
<dbReference type="EMBL" id="VBOT01000086">
    <property type="protein sequence ID" value="TMQ50945.1"/>
    <property type="molecule type" value="Genomic_DNA"/>
</dbReference>
<keyword evidence="2" id="KW-0808">Transferase</keyword>
<reference evidence="2 3" key="1">
    <citation type="journal article" date="2019" name="Nat. Microbiol.">
        <title>Mediterranean grassland soil C-N compound turnover is dependent on rainfall and depth, and is mediated by genomically divergent microorganisms.</title>
        <authorList>
            <person name="Diamond S."/>
            <person name="Andeer P.F."/>
            <person name="Li Z."/>
            <person name="Crits-Christoph A."/>
            <person name="Burstein D."/>
            <person name="Anantharaman K."/>
            <person name="Lane K.R."/>
            <person name="Thomas B.C."/>
            <person name="Pan C."/>
            <person name="Northen T.R."/>
            <person name="Banfield J.F."/>
        </authorList>
    </citation>
    <scope>NUCLEOTIDE SEQUENCE [LARGE SCALE GENOMIC DNA]</scope>
    <source>
        <strain evidence="2">WS_3</strain>
    </source>
</reference>